<evidence type="ECO:0000313" key="1">
    <source>
        <dbReference type="EMBL" id="KCZ61397.1"/>
    </source>
</evidence>
<dbReference type="AlphaFoldDB" id="A0A059E1K1"/>
<proteinExistence type="predicted"/>
<name>A0A059E1K1_9PROT</name>
<protein>
    <recommendedName>
        <fullName evidence="3">DUF2274 domain-containing protein</fullName>
    </recommendedName>
</protein>
<dbReference type="PATRIC" id="fig|1280948.3.peg.1855"/>
<dbReference type="RefSeq" id="WP_035551559.1">
    <property type="nucleotide sequence ID" value="NZ_AWFH01000014.1"/>
</dbReference>
<accession>A0A059E1K1</accession>
<dbReference type="Proteomes" id="UP000024547">
    <property type="component" value="Unassembled WGS sequence"/>
</dbReference>
<sequence>MSLRIGQLPDRTPVKLSVSVEPDLACALADYAAIYAETYGAQEKPETLVPVMLEMFLSSDAGFKRARKALHARASKGDT</sequence>
<comment type="caution">
    <text evidence="1">The sequence shown here is derived from an EMBL/GenBank/DDBJ whole genome shotgun (WGS) entry which is preliminary data.</text>
</comment>
<dbReference type="eggNOG" id="COG5639">
    <property type="taxonomic scope" value="Bacteria"/>
</dbReference>
<dbReference type="OrthoDB" id="9803810at2"/>
<dbReference type="STRING" id="1280948.HY36_16615"/>
<dbReference type="Pfam" id="PF10038">
    <property type="entry name" value="DUF2274"/>
    <property type="match status" value="1"/>
</dbReference>
<gene>
    <name evidence="1" type="ORF">HY36_16615</name>
</gene>
<evidence type="ECO:0008006" key="3">
    <source>
        <dbReference type="Google" id="ProtNLM"/>
    </source>
</evidence>
<dbReference type="InterPro" id="IPR018733">
    <property type="entry name" value="DUF2274"/>
</dbReference>
<keyword evidence="2" id="KW-1185">Reference proteome</keyword>
<evidence type="ECO:0000313" key="2">
    <source>
        <dbReference type="Proteomes" id="UP000024547"/>
    </source>
</evidence>
<organism evidence="1 2">
    <name type="scientific">Hyphomonas atlantica</name>
    <dbReference type="NCBI Taxonomy" id="1280948"/>
    <lineage>
        <taxon>Bacteria</taxon>
        <taxon>Pseudomonadati</taxon>
        <taxon>Pseudomonadota</taxon>
        <taxon>Alphaproteobacteria</taxon>
        <taxon>Hyphomonadales</taxon>
        <taxon>Hyphomonadaceae</taxon>
        <taxon>Hyphomonas</taxon>
    </lineage>
</organism>
<reference evidence="1 2" key="1">
    <citation type="journal article" date="2014" name="Antonie Van Leeuwenhoek">
        <title>Hyphomonas beringensis sp. nov. and Hyphomonas chukchiensis sp. nov., isolated from surface seawater of the Bering Sea and Chukchi Sea.</title>
        <authorList>
            <person name="Li C."/>
            <person name="Lai Q."/>
            <person name="Li G."/>
            <person name="Dong C."/>
            <person name="Wang J."/>
            <person name="Liao Y."/>
            <person name="Shao Z."/>
        </authorList>
    </citation>
    <scope>NUCLEOTIDE SEQUENCE [LARGE SCALE GENOMIC DNA]</scope>
    <source>
        <strain evidence="1 2">22II1-22F38</strain>
    </source>
</reference>
<dbReference type="EMBL" id="AWFH01000014">
    <property type="protein sequence ID" value="KCZ61397.1"/>
    <property type="molecule type" value="Genomic_DNA"/>
</dbReference>